<proteinExistence type="predicted"/>
<gene>
    <name evidence="2" type="ORF">T440DRAFT_466311</name>
</gene>
<reference evidence="2" key="1">
    <citation type="submission" date="2020-01" db="EMBL/GenBank/DDBJ databases">
        <authorList>
            <consortium name="DOE Joint Genome Institute"/>
            <person name="Haridas S."/>
            <person name="Albert R."/>
            <person name="Binder M."/>
            <person name="Bloem J."/>
            <person name="Labutti K."/>
            <person name="Salamov A."/>
            <person name="Andreopoulos B."/>
            <person name="Baker S.E."/>
            <person name="Barry K."/>
            <person name="Bills G."/>
            <person name="Bluhm B.H."/>
            <person name="Cannon C."/>
            <person name="Castanera R."/>
            <person name="Culley D.E."/>
            <person name="Daum C."/>
            <person name="Ezra D."/>
            <person name="Gonzalez J.B."/>
            <person name="Henrissat B."/>
            <person name="Kuo A."/>
            <person name="Liang C."/>
            <person name="Lipzen A."/>
            <person name="Lutzoni F."/>
            <person name="Magnuson J."/>
            <person name="Mondo S."/>
            <person name="Nolan M."/>
            <person name="Ohm R."/>
            <person name="Pangilinan J."/>
            <person name="Park H.-J."/>
            <person name="Ramirez L."/>
            <person name="Alfaro M."/>
            <person name="Sun H."/>
            <person name="Tritt A."/>
            <person name="Yoshinaga Y."/>
            <person name="Zwiers L.-H."/>
            <person name="Turgeon B.G."/>
            <person name="Goodwin S.B."/>
            <person name="Spatafora J.W."/>
            <person name="Crous P.W."/>
            <person name="Grigoriev I.V."/>
        </authorList>
    </citation>
    <scope>NUCLEOTIDE SEQUENCE</scope>
    <source>
        <strain evidence="2">IPT5</strain>
    </source>
</reference>
<dbReference type="Proteomes" id="UP000799423">
    <property type="component" value="Unassembled WGS sequence"/>
</dbReference>
<evidence type="ECO:0000313" key="2">
    <source>
        <dbReference type="EMBL" id="KAF2853335.1"/>
    </source>
</evidence>
<sequence>MLHAAERGGLFPQHILPPPALTTWQAEGTRLSRASRAPPLLPQSSPRMHRCRHPHRRSSLGTPILILMIPRYPARGAGPAMLLASLSPYSPIYT</sequence>
<organism evidence="2 3">
    <name type="scientific">Plenodomus tracheiphilus IPT5</name>
    <dbReference type="NCBI Taxonomy" id="1408161"/>
    <lineage>
        <taxon>Eukaryota</taxon>
        <taxon>Fungi</taxon>
        <taxon>Dikarya</taxon>
        <taxon>Ascomycota</taxon>
        <taxon>Pezizomycotina</taxon>
        <taxon>Dothideomycetes</taxon>
        <taxon>Pleosporomycetidae</taxon>
        <taxon>Pleosporales</taxon>
        <taxon>Pleosporineae</taxon>
        <taxon>Leptosphaeriaceae</taxon>
        <taxon>Plenodomus</taxon>
    </lineage>
</organism>
<feature type="compositionally biased region" description="Basic residues" evidence="1">
    <location>
        <begin position="47"/>
        <end position="56"/>
    </location>
</feature>
<evidence type="ECO:0000256" key="1">
    <source>
        <dbReference type="SAM" id="MobiDB-lite"/>
    </source>
</evidence>
<dbReference type="AlphaFoldDB" id="A0A6A7BFR9"/>
<evidence type="ECO:0000313" key="3">
    <source>
        <dbReference type="Proteomes" id="UP000799423"/>
    </source>
</evidence>
<feature type="region of interest" description="Disordered" evidence="1">
    <location>
        <begin position="26"/>
        <end position="56"/>
    </location>
</feature>
<dbReference type="EMBL" id="MU006296">
    <property type="protein sequence ID" value="KAF2853335.1"/>
    <property type="molecule type" value="Genomic_DNA"/>
</dbReference>
<protein>
    <submittedName>
        <fullName evidence="2">Uncharacterized protein</fullName>
    </submittedName>
</protein>
<name>A0A6A7BFR9_9PLEO</name>
<accession>A0A6A7BFR9</accession>
<keyword evidence="3" id="KW-1185">Reference proteome</keyword>